<dbReference type="Proteomes" id="UP000279271">
    <property type="component" value="Unassembled WGS sequence"/>
</dbReference>
<dbReference type="EMBL" id="QOKY01000133">
    <property type="protein sequence ID" value="RMZ56980.1"/>
    <property type="molecule type" value="Genomic_DNA"/>
</dbReference>
<evidence type="ECO:0000259" key="14">
    <source>
        <dbReference type="Pfam" id="PF01974"/>
    </source>
</evidence>
<reference evidence="17" key="1">
    <citation type="journal article" date="2018" name="Algal Res.">
        <title>Characterization of plant carbon substrate utilization by Auxenochlorella protothecoides.</title>
        <authorList>
            <person name="Vogler B.W."/>
            <person name="Starkenburg S.R."/>
            <person name="Sudasinghe N."/>
            <person name="Schambach J.Y."/>
            <person name="Rollin J.A."/>
            <person name="Pattathil S."/>
            <person name="Barry A.N."/>
        </authorList>
    </citation>
    <scope>NUCLEOTIDE SEQUENCE [LARGE SCALE GENOMIC DNA]</scope>
    <source>
        <strain evidence="17">UTEX 25</strain>
    </source>
</reference>
<evidence type="ECO:0000256" key="10">
    <source>
        <dbReference type="ARBA" id="ARBA00023136"/>
    </source>
</evidence>
<dbReference type="GO" id="GO:0003676">
    <property type="term" value="F:nucleic acid binding"/>
    <property type="evidence" value="ECO:0007669"/>
    <property type="project" value="InterPro"/>
</dbReference>
<dbReference type="GO" id="GO:0006388">
    <property type="term" value="P:tRNA splicing, via endonucleolytic cleavage and ligation"/>
    <property type="evidence" value="ECO:0007669"/>
    <property type="project" value="InterPro"/>
</dbReference>
<evidence type="ECO:0000259" key="15">
    <source>
        <dbReference type="Pfam" id="PF03810"/>
    </source>
</evidence>
<dbReference type="InterPro" id="IPR011856">
    <property type="entry name" value="tRNA_endonuc-like_dom_sf"/>
</dbReference>
<evidence type="ECO:0000256" key="9">
    <source>
        <dbReference type="ARBA" id="ARBA00022989"/>
    </source>
</evidence>
<protein>
    <recommendedName>
        <fullName evidence="6">tRNA-intron lyase</fullName>
        <ecNumber evidence="6">4.6.1.16</ecNumber>
    </recommendedName>
</protein>
<dbReference type="CDD" id="cd22363">
    <property type="entry name" value="tRNA-intron_lyase_C"/>
    <property type="match status" value="1"/>
</dbReference>
<evidence type="ECO:0000313" key="17">
    <source>
        <dbReference type="Proteomes" id="UP000279271"/>
    </source>
</evidence>
<dbReference type="InterPro" id="IPR011989">
    <property type="entry name" value="ARM-like"/>
</dbReference>
<dbReference type="GO" id="GO:0000213">
    <property type="term" value="F:tRNA-intron lyase activity"/>
    <property type="evidence" value="ECO:0007669"/>
    <property type="project" value="UniProtKB-EC"/>
</dbReference>
<organism evidence="16 17">
    <name type="scientific">Auxenochlorella protothecoides</name>
    <name type="common">Green microalga</name>
    <name type="synonym">Chlorella protothecoides</name>
    <dbReference type="NCBI Taxonomy" id="3075"/>
    <lineage>
        <taxon>Eukaryota</taxon>
        <taxon>Viridiplantae</taxon>
        <taxon>Chlorophyta</taxon>
        <taxon>core chlorophytes</taxon>
        <taxon>Trebouxiophyceae</taxon>
        <taxon>Chlorellales</taxon>
        <taxon>Chlorellaceae</taxon>
        <taxon>Auxenochlorella</taxon>
    </lineage>
</organism>
<evidence type="ECO:0000256" key="3">
    <source>
        <dbReference type="ARBA" id="ARBA00007375"/>
    </source>
</evidence>
<dbReference type="GO" id="GO:0005737">
    <property type="term" value="C:cytoplasm"/>
    <property type="evidence" value="ECO:0007669"/>
    <property type="project" value="TreeGrafter"/>
</dbReference>
<dbReference type="Pfam" id="PF01974">
    <property type="entry name" value="tRNA_int_endo"/>
    <property type="match status" value="1"/>
</dbReference>
<dbReference type="GO" id="GO:0016020">
    <property type="term" value="C:membrane"/>
    <property type="evidence" value="ECO:0007669"/>
    <property type="project" value="UniProtKB-SubCell"/>
</dbReference>
<feature type="transmembrane region" description="Helical" evidence="13">
    <location>
        <begin position="696"/>
        <end position="717"/>
    </location>
</feature>
<comment type="similarity">
    <text evidence="5">Belongs to the tRNA-intron endonuclease family.</text>
</comment>
<dbReference type="InterPro" id="IPR006677">
    <property type="entry name" value="tRNA_intron_Endonuc_cat-like"/>
</dbReference>
<dbReference type="Pfam" id="PF24138">
    <property type="entry name" value="TPR_TNPO3_IPO13_2nd"/>
    <property type="match status" value="1"/>
</dbReference>
<dbReference type="GO" id="GO:0031267">
    <property type="term" value="F:small GTPase binding"/>
    <property type="evidence" value="ECO:0007669"/>
    <property type="project" value="InterPro"/>
</dbReference>
<comment type="subcellular location">
    <subcellularLocation>
        <location evidence="2">Membrane</location>
        <topology evidence="2">Multi-pass membrane protein</topology>
    </subcellularLocation>
    <subcellularLocation>
        <location evidence="1">Nucleus</location>
    </subcellularLocation>
</comment>
<evidence type="ECO:0000256" key="2">
    <source>
        <dbReference type="ARBA" id="ARBA00004141"/>
    </source>
</evidence>
<feature type="transmembrane region" description="Helical" evidence="13">
    <location>
        <begin position="754"/>
        <end position="771"/>
    </location>
</feature>
<sequence>MADQLLQAVHALYQNPDPSVKEQANAWLDAWQQSPEAWAVSDAVLARPDAGLEARYLCAQTLRTKITRDYEELPPSAWAPAGGGVLAWAEAALLSGPVPAWPLAVELAGMLAAEGASFQPSLRPARRRAFLEELLAALPRALGLLGAALGRPGVDAGATLDAFAAWLRLGATNGGVPAPALASAGALVDATLAGLDADGEDDLLYQAVEATVELVYCGAARGAPRPELADLAGRIVSRVMALRPRFHVCCAAARAEAGGGVPGADDDSEEAKALARLFAEVGEAYTELIATGTPQVMGPLEAILDVAAHPSDNIASMSFNFWHRLSRGAAAQLAPELPALLRMFAEIQGSGDVAQNAYEQYDLDEEDVQQLIVGITTVSNTLAPGAQAACLSQLLETLVIGTLAEPGLHGLLRDAAVWVCANDDEVHKLDTLCFGNLDGGPGTAAEVSSLIGVELCPGANAVRLGLEEAFFLAHALGILSVHAELPPPSAGEAAPCLDTEALWHRCMQARPDFPVMYLGYHHYRGKGWIPRTGLQYGADYVLYQKHPALAHSDYAVLVVPQFEARGPRLEWHDLQTANRLSAQPPRGLARWGALLTTLACTALVVREAHPRRRGVALAKTLSSTGFLLVSLAGWAGARGAQRLRYARCVLAAQCLSWLGDALLITGAPGPFLAGLVAFLLGHACYALAFLAQGSHLPSAAAVGVPVAAAVAGAWAYLAPHLPPDMVLPVAAYLAVISGMVISAGAAVHASSRPIPLLLGATLFFVSDLAVARERFVSRAFLNQAIGLPMYYTAQLLLAWTAV</sequence>
<comment type="caution">
    <text evidence="16">The sequence shown here is derived from an EMBL/GenBank/DDBJ whole genome shotgun (WGS) entry which is preliminary data.</text>
</comment>
<dbReference type="Gene3D" id="3.40.1350.10">
    <property type="match status" value="1"/>
</dbReference>
<evidence type="ECO:0000256" key="1">
    <source>
        <dbReference type="ARBA" id="ARBA00004123"/>
    </source>
</evidence>
<evidence type="ECO:0000256" key="4">
    <source>
        <dbReference type="ARBA" id="ARBA00007991"/>
    </source>
</evidence>
<gene>
    <name evidence="16" type="ORF">APUTEX25_005042</name>
</gene>
<dbReference type="SUPFAM" id="SSF53032">
    <property type="entry name" value="tRNA-intron endonuclease catalytic domain-like"/>
    <property type="match status" value="1"/>
</dbReference>
<feature type="transmembrane region" description="Helical" evidence="13">
    <location>
        <begin position="729"/>
        <end position="748"/>
    </location>
</feature>
<comment type="similarity">
    <text evidence="3">Belongs to the TMEM86 family.</text>
</comment>
<feature type="transmembrane region" description="Helical" evidence="13">
    <location>
        <begin position="671"/>
        <end position="690"/>
    </location>
</feature>
<keyword evidence="9 13" id="KW-1133">Transmembrane helix</keyword>
<comment type="similarity">
    <text evidence="4">Belongs to the importin beta family.</text>
</comment>
<dbReference type="InterPro" id="IPR057941">
    <property type="entry name" value="TPR_TNPO3_IPO13_2nd"/>
</dbReference>
<feature type="domain" description="tRNA intron endonuclease catalytic" evidence="14">
    <location>
        <begin position="514"/>
        <end position="582"/>
    </location>
</feature>
<feature type="domain" description="Importin N-terminal" evidence="15">
    <location>
        <begin position="24"/>
        <end position="76"/>
    </location>
</feature>
<dbReference type="PANTHER" id="PTHR12363">
    <property type="entry name" value="TRANSPORTIN 3 AND IMPORTIN 13"/>
    <property type="match status" value="1"/>
</dbReference>
<dbReference type="Pfam" id="PF07947">
    <property type="entry name" value="YhhN"/>
    <property type="match status" value="1"/>
</dbReference>
<evidence type="ECO:0000256" key="8">
    <source>
        <dbReference type="ARBA" id="ARBA00022692"/>
    </source>
</evidence>
<dbReference type="InterPro" id="IPR016024">
    <property type="entry name" value="ARM-type_fold"/>
</dbReference>
<comment type="catalytic activity">
    <reaction evidence="12">
        <text>pretRNA = a 3'-half-tRNA molecule with a 5'-OH end + a 5'-half-tRNA molecule with a 2',3'-cyclic phosphate end + an intron with a 2',3'-cyclic phosphate and a 5'-hydroxyl terminus.</text>
        <dbReference type="EC" id="4.6.1.16"/>
    </reaction>
</comment>
<evidence type="ECO:0000313" key="16">
    <source>
        <dbReference type="EMBL" id="RMZ56980.1"/>
    </source>
</evidence>
<dbReference type="InterPro" id="IPR051345">
    <property type="entry name" value="Importin_beta-like_NTR"/>
</dbReference>
<dbReference type="InterPro" id="IPR036167">
    <property type="entry name" value="tRNA_intron_Endo_cat-like_sf"/>
</dbReference>
<dbReference type="EC" id="4.6.1.16" evidence="6"/>
<dbReference type="GO" id="GO:0006606">
    <property type="term" value="P:protein import into nucleus"/>
    <property type="evidence" value="ECO:0007669"/>
    <property type="project" value="TreeGrafter"/>
</dbReference>
<evidence type="ECO:0000256" key="12">
    <source>
        <dbReference type="ARBA" id="ARBA00034031"/>
    </source>
</evidence>
<dbReference type="InterPro" id="IPR012506">
    <property type="entry name" value="TMEM86B-like"/>
</dbReference>
<evidence type="ECO:0000256" key="6">
    <source>
        <dbReference type="ARBA" id="ARBA00012573"/>
    </source>
</evidence>
<dbReference type="InterPro" id="IPR001494">
    <property type="entry name" value="Importin-beta_N"/>
</dbReference>
<keyword evidence="7" id="KW-0813">Transport</keyword>
<dbReference type="AlphaFoldDB" id="A0A3M7L4T4"/>
<dbReference type="PANTHER" id="PTHR12363:SF33">
    <property type="entry name" value="IMPORTIN-13"/>
    <property type="match status" value="1"/>
</dbReference>
<dbReference type="GO" id="GO:0005634">
    <property type="term" value="C:nucleus"/>
    <property type="evidence" value="ECO:0007669"/>
    <property type="project" value="UniProtKB-SubCell"/>
</dbReference>
<evidence type="ECO:0000256" key="7">
    <source>
        <dbReference type="ARBA" id="ARBA00022448"/>
    </source>
</evidence>
<name>A0A3M7L4T4_AUXPR</name>
<dbReference type="SUPFAM" id="SSF48371">
    <property type="entry name" value="ARM repeat"/>
    <property type="match status" value="1"/>
</dbReference>
<evidence type="ECO:0000256" key="11">
    <source>
        <dbReference type="ARBA" id="ARBA00023242"/>
    </source>
</evidence>
<evidence type="ECO:0000256" key="13">
    <source>
        <dbReference type="SAM" id="Phobius"/>
    </source>
</evidence>
<keyword evidence="10 13" id="KW-0472">Membrane</keyword>
<keyword evidence="11" id="KW-0539">Nucleus</keyword>
<accession>A0A3M7L4T4</accession>
<proteinExistence type="inferred from homology"/>
<keyword evidence="8 13" id="KW-0812">Transmembrane</keyword>
<dbReference type="Pfam" id="PF03810">
    <property type="entry name" value="IBN_N"/>
    <property type="match status" value="1"/>
</dbReference>
<dbReference type="Gene3D" id="1.25.10.10">
    <property type="entry name" value="Leucine-rich Repeat Variant"/>
    <property type="match status" value="1"/>
</dbReference>
<evidence type="ECO:0000256" key="5">
    <source>
        <dbReference type="ARBA" id="ARBA00008078"/>
    </source>
</evidence>